<keyword evidence="2" id="KW-1133">Transmembrane helix</keyword>
<feature type="transmembrane region" description="Helical" evidence="2">
    <location>
        <begin position="173"/>
        <end position="195"/>
    </location>
</feature>
<evidence type="ECO:0000313" key="4">
    <source>
        <dbReference type="Proteomes" id="UP000061227"/>
    </source>
</evidence>
<dbReference type="OrthoDB" id="2152118at2"/>
<feature type="transmembrane region" description="Helical" evidence="2">
    <location>
        <begin position="275"/>
        <end position="293"/>
    </location>
</feature>
<evidence type="ECO:0000313" key="3">
    <source>
        <dbReference type="EMBL" id="GAP02398.1"/>
    </source>
</evidence>
<organism evidence="3 4">
    <name type="scientific">Fructobacillus pseudoficulneus</name>
    <dbReference type="NCBI Taxonomy" id="220714"/>
    <lineage>
        <taxon>Bacteria</taxon>
        <taxon>Bacillati</taxon>
        <taxon>Bacillota</taxon>
        <taxon>Bacilli</taxon>
        <taxon>Lactobacillales</taxon>
        <taxon>Lactobacillaceae</taxon>
        <taxon>Fructobacillus</taxon>
    </lineage>
</organism>
<feature type="transmembrane region" description="Helical" evidence="2">
    <location>
        <begin position="207"/>
        <end position="226"/>
    </location>
</feature>
<proteinExistence type="predicted"/>
<feature type="transmembrane region" description="Helical" evidence="2">
    <location>
        <begin position="126"/>
        <end position="143"/>
    </location>
</feature>
<feature type="region of interest" description="Disordered" evidence="1">
    <location>
        <begin position="1"/>
        <end position="63"/>
    </location>
</feature>
<dbReference type="Proteomes" id="UP000061227">
    <property type="component" value="Unassembled WGS sequence"/>
</dbReference>
<accession>A0A3F3H194</accession>
<reference evidence="3 4" key="1">
    <citation type="journal article" date="2015" name="BMC Genomics">
        <title>Comparative genomics of Fructobacillus spp. and Leuconostoc spp. reveals niche-specific evolution of Fructobacillus spp.</title>
        <authorList>
            <person name="Endo A."/>
            <person name="Tanizawa Y."/>
            <person name="Tanaka N."/>
            <person name="Maeno S."/>
            <person name="Kumar H."/>
            <person name="Shiwa Y."/>
            <person name="Okada S."/>
            <person name="Yoshikawa H."/>
            <person name="Dicks L."/>
            <person name="Nakagawa J."/>
            <person name="Arita M."/>
        </authorList>
    </citation>
    <scope>NUCLEOTIDE SEQUENCE [LARGE SCALE GENOMIC DNA]</scope>
    <source>
        <strain evidence="3 4">DSM 15468</strain>
    </source>
</reference>
<evidence type="ECO:0000256" key="1">
    <source>
        <dbReference type="SAM" id="MobiDB-lite"/>
    </source>
</evidence>
<dbReference type="EMBL" id="DF968063">
    <property type="protein sequence ID" value="GAP02398.1"/>
    <property type="molecule type" value="Genomic_DNA"/>
</dbReference>
<sequence>MTKEENTQYAADQSNSGASPSAEEHLQDKTADFFSRSNRRQQAKGGGSNARNQQQSATSIPSPSPYTIPAVTIGLNIVWWQQPLIYHQAWQNAQNWHIWSLIAYSLLTALALAFQIQNRFGKTDHRAWLALAASLIVVVNSQLRSRFEILFLLLLFIAFLLILPIRSLQLQNALGMFGLSVLLTFTVPICITYLANNYVSPEFLQQSWLLVFASLFYFTPLFLPSVKGRQLELLTAPLFLIALFWSQGFGILAGLAAFFAIAAFLLTFIRPLTYQYQPIMAVLGLIATTMLFYH</sequence>
<protein>
    <submittedName>
        <fullName evidence="3">Integral membrane protein</fullName>
    </submittedName>
</protein>
<feature type="transmembrane region" description="Helical" evidence="2">
    <location>
        <begin position="96"/>
        <end position="114"/>
    </location>
</feature>
<evidence type="ECO:0000256" key="2">
    <source>
        <dbReference type="SAM" id="Phobius"/>
    </source>
</evidence>
<keyword evidence="2" id="KW-0812">Transmembrane</keyword>
<dbReference type="RefSeq" id="WP_059376133.1">
    <property type="nucleotide sequence ID" value="NZ_DF968063.1"/>
</dbReference>
<name>A0A3F3H194_9LACO</name>
<feature type="transmembrane region" description="Helical" evidence="2">
    <location>
        <begin position="238"/>
        <end position="269"/>
    </location>
</feature>
<dbReference type="AlphaFoldDB" id="A0A3F3H194"/>
<feature type="transmembrane region" description="Helical" evidence="2">
    <location>
        <begin position="149"/>
        <end position="166"/>
    </location>
</feature>
<keyword evidence="2" id="KW-0472">Membrane</keyword>
<keyword evidence="4" id="KW-1185">Reference proteome</keyword>
<gene>
    <name evidence="3" type="ORF">FPFC_012780</name>
</gene>
<feature type="compositionally biased region" description="Polar residues" evidence="1">
    <location>
        <begin position="7"/>
        <end position="19"/>
    </location>
</feature>
<feature type="compositionally biased region" description="Basic and acidic residues" evidence="1">
    <location>
        <begin position="22"/>
        <end position="31"/>
    </location>
</feature>